<dbReference type="EMBL" id="JBHULV010000028">
    <property type="protein sequence ID" value="MFD2731931.1"/>
    <property type="molecule type" value="Genomic_DNA"/>
</dbReference>
<protein>
    <submittedName>
        <fullName evidence="2">Endonuclease/exonuclease/phosphatase family protein</fullName>
    </submittedName>
</protein>
<keyword evidence="2" id="KW-0378">Hydrolase</keyword>
<dbReference type="SUPFAM" id="SSF56219">
    <property type="entry name" value="DNase I-like"/>
    <property type="match status" value="1"/>
</dbReference>
<keyword evidence="2" id="KW-0540">Nuclease</keyword>
<evidence type="ECO:0000313" key="3">
    <source>
        <dbReference type="Proteomes" id="UP001597546"/>
    </source>
</evidence>
<evidence type="ECO:0000259" key="1">
    <source>
        <dbReference type="Pfam" id="PF03372"/>
    </source>
</evidence>
<dbReference type="GO" id="GO:0004519">
    <property type="term" value="F:endonuclease activity"/>
    <property type="evidence" value="ECO:0007669"/>
    <property type="project" value="UniProtKB-KW"/>
</dbReference>
<dbReference type="InterPro" id="IPR036691">
    <property type="entry name" value="Endo/exonu/phosph_ase_sf"/>
</dbReference>
<sequence length="273" mass="31479">MPYTVLTKKEVKDVKSTNSQRELKIINANVLQDNTTYDILLNQIATYKPDVVLLLETDHIWMDKVKSLKEEFPYHIEVPQDNTYGMLFYSKLEIRDKEINFLVKNDVPSIYCKVVLKDNTEVKLWGLHPEPPVPGEELTSTAKDKELAKVALMVKDSNQPCIVMGDLNDVAWSSTTSLFTKTSGLLDVRKGRGFYSTFSAHHWFLRFPLDYIFCSADFGFIKMERLKFNGSDHYPIFTHLIYHPQLKQKQLKDTPAPDVLDEAVEKANQKVED</sequence>
<dbReference type="InterPro" id="IPR005135">
    <property type="entry name" value="Endo/exonuclease/phosphatase"/>
</dbReference>
<comment type="caution">
    <text evidence="2">The sequence shown here is derived from an EMBL/GenBank/DDBJ whole genome shotgun (WGS) entry which is preliminary data.</text>
</comment>
<proteinExistence type="predicted"/>
<dbReference type="RefSeq" id="WP_379043663.1">
    <property type="nucleotide sequence ID" value="NZ_JBHSKW010000032.1"/>
</dbReference>
<gene>
    <name evidence="2" type="ORF">ACFSSE_09460</name>
</gene>
<dbReference type="Pfam" id="PF03372">
    <property type="entry name" value="Exo_endo_phos"/>
    <property type="match status" value="1"/>
</dbReference>
<keyword evidence="2" id="KW-0255">Endonuclease</keyword>
<keyword evidence="3" id="KW-1185">Reference proteome</keyword>
<reference evidence="3" key="1">
    <citation type="journal article" date="2019" name="Int. J. Syst. Evol. Microbiol.">
        <title>The Global Catalogue of Microorganisms (GCM) 10K type strain sequencing project: providing services to taxonomists for standard genome sequencing and annotation.</title>
        <authorList>
            <consortium name="The Broad Institute Genomics Platform"/>
            <consortium name="The Broad Institute Genome Sequencing Center for Infectious Disease"/>
            <person name="Wu L."/>
            <person name="Ma J."/>
        </authorList>
    </citation>
    <scope>NUCLEOTIDE SEQUENCE [LARGE SCALE GENOMIC DNA]</scope>
    <source>
        <strain evidence="3">KCTC 42456</strain>
    </source>
</reference>
<evidence type="ECO:0000313" key="2">
    <source>
        <dbReference type="EMBL" id="MFD2731931.1"/>
    </source>
</evidence>
<dbReference type="Proteomes" id="UP001597546">
    <property type="component" value="Unassembled WGS sequence"/>
</dbReference>
<organism evidence="2 3">
    <name type="scientific">Pedobacter alpinus</name>
    <dbReference type="NCBI Taxonomy" id="1590643"/>
    <lineage>
        <taxon>Bacteria</taxon>
        <taxon>Pseudomonadati</taxon>
        <taxon>Bacteroidota</taxon>
        <taxon>Sphingobacteriia</taxon>
        <taxon>Sphingobacteriales</taxon>
        <taxon>Sphingobacteriaceae</taxon>
        <taxon>Pedobacter</taxon>
    </lineage>
</organism>
<accession>A0ABW5TUZ0</accession>
<name>A0ABW5TUZ0_9SPHI</name>
<dbReference type="Gene3D" id="3.60.10.10">
    <property type="entry name" value="Endonuclease/exonuclease/phosphatase"/>
    <property type="match status" value="1"/>
</dbReference>
<feature type="domain" description="Endonuclease/exonuclease/phosphatase" evidence="1">
    <location>
        <begin position="27"/>
        <end position="233"/>
    </location>
</feature>